<dbReference type="KEGG" id="tprf:A3L09_01765"/>
<keyword evidence="2" id="KW-1185">Reference proteome</keyword>
<dbReference type="Gene3D" id="3.40.50.300">
    <property type="entry name" value="P-loop containing nucleotide triphosphate hydrolases"/>
    <property type="match status" value="1"/>
</dbReference>
<evidence type="ECO:0008006" key="3">
    <source>
        <dbReference type="Google" id="ProtNLM"/>
    </source>
</evidence>
<dbReference type="RefSeq" id="WP_088857346.1">
    <property type="nucleotide sequence ID" value="NZ_CP014862.1"/>
</dbReference>
<reference evidence="1 2" key="1">
    <citation type="submission" date="2016-03" db="EMBL/GenBank/DDBJ databases">
        <title>Complete genome sequence of Thermococcus profundus strain DT5432.</title>
        <authorList>
            <person name="Oger P.M."/>
        </authorList>
    </citation>
    <scope>NUCLEOTIDE SEQUENCE [LARGE SCALE GENOMIC DNA]</scope>
    <source>
        <strain evidence="1 2">DT 5432</strain>
    </source>
</reference>
<dbReference type="EMBL" id="CP014862">
    <property type="protein sequence ID" value="ASJ02080.1"/>
    <property type="molecule type" value="Genomic_DNA"/>
</dbReference>
<dbReference type="GeneID" id="33319097"/>
<evidence type="ECO:0000313" key="2">
    <source>
        <dbReference type="Proteomes" id="UP000250179"/>
    </source>
</evidence>
<name>A0A2Z2M6R1_THEPR</name>
<proteinExistence type="predicted"/>
<accession>A0A2Z2M6R1</accession>
<protein>
    <recommendedName>
        <fullName evidence="3">KaiC-like domain-containing protein</fullName>
    </recommendedName>
</protein>
<dbReference type="OrthoDB" id="103620at2157"/>
<evidence type="ECO:0000313" key="1">
    <source>
        <dbReference type="EMBL" id="ASJ02080.1"/>
    </source>
</evidence>
<sequence length="247" mass="28269">MELLSTGIPILDEALGGGLLEDSNLLIVYDTYSNGWALAFEMLRNRIGEGDFGVIINSVMPFTPLKMELGLIELDIEEEGRKNNLAIVDIFSSFYGIDYPLDFVYVAKNMDTSTFMPKYSSLYRRLLTERIKDRRPIGVDFTVDGLAFLFGEDNFIRMFQNLIALKEKARISEKRKRPINIFLLNRGRASERLTAWMSAYSQYVIEFCSSPNSMSERMVIRKSPLPGFRPRDGGYSFQVEGGRIYIE</sequence>
<dbReference type="AlphaFoldDB" id="A0A2Z2M6R1"/>
<gene>
    <name evidence="1" type="ORF">A3L09_01765</name>
</gene>
<dbReference type="InterPro" id="IPR027417">
    <property type="entry name" value="P-loop_NTPase"/>
</dbReference>
<dbReference type="Proteomes" id="UP000250179">
    <property type="component" value="Chromosome"/>
</dbReference>
<organism evidence="1 2">
    <name type="scientific">Thermococcus profundus</name>
    <dbReference type="NCBI Taxonomy" id="49899"/>
    <lineage>
        <taxon>Archaea</taxon>
        <taxon>Methanobacteriati</taxon>
        <taxon>Methanobacteriota</taxon>
        <taxon>Thermococci</taxon>
        <taxon>Thermococcales</taxon>
        <taxon>Thermococcaceae</taxon>
        <taxon>Thermococcus</taxon>
    </lineage>
</organism>